<proteinExistence type="predicted"/>
<organism evidence="1 2">
    <name type="scientific">Gigaspora margarita</name>
    <dbReference type="NCBI Taxonomy" id="4874"/>
    <lineage>
        <taxon>Eukaryota</taxon>
        <taxon>Fungi</taxon>
        <taxon>Fungi incertae sedis</taxon>
        <taxon>Mucoromycota</taxon>
        <taxon>Glomeromycotina</taxon>
        <taxon>Glomeromycetes</taxon>
        <taxon>Diversisporales</taxon>
        <taxon>Gigasporaceae</taxon>
        <taxon>Gigaspora</taxon>
    </lineage>
</organism>
<comment type="caution">
    <text evidence="1">The sequence shown here is derived from an EMBL/GenBank/DDBJ whole genome shotgun (WGS) entry which is preliminary data.</text>
</comment>
<keyword evidence="2" id="KW-1185">Reference proteome</keyword>
<sequence>MWKRWGTEYVALKTLDEGFSHLMHEFKTSDEVMQERPLPIPYIHPSAVFTSRRLPTVPTFPTISTDGNYQTRQFDLALPDEGDKD</sequence>
<dbReference type="Proteomes" id="UP000789901">
    <property type="component" value="Unassembled WGS sequence"/>
</dbReference>
<name>A0ABN7UEU5_GIGMA</name>
<evidence type="ECO:0000313" key="2">
    <source>
        <dbReference type="Proteomes" id="UP000789901"/>
    </source>
</evidence>
<gene>
    <name evidence="1" type="ORF">GMARGA_LOCUS5861</name>
</gene>
<protein>
    <submittedName>
        <fullName evidence="1">16238_t:CDS:1</fullName>
    </submittedName>
</protein>
<dbReference type="EMBL" id="CAJVQB010002549">
    <property type="protein sequence ID" value="CAG8579125.1"/>
    <property type="molecule type" value="Genomic_DNA"/>
</dbReference>
<evidence type="ECO:0000313" key="1">
    <source>
        <dbReference type="EMBL" id="CAG8579125.1"/>
    </source>
</evidence>
<accession>A0ABN7UEU5</accession>
<reference evidence="1 2" key="1">
    <citation type="submission" date="2021-06" db="EMBL/GenBank/DDBJ databases">
        <authorList>
            <person name="Kallberg Y."/>
            <person name="Tangrot J."/>
            <person name="Rosling A."/>
        </authorList>
    </citation>
    <scope>NUCLEOTIDE SEQUENCE [LARGE SCALE GENOMIC DNA]</scope>
    <source>
        <strain evidence="1 2">120-4 pot B 10/14</strain>
    </source>
</reference>